<keyword evidence="2" id="KW-0012">Acyltransferase</keyword>
<evidence type="ECO:0000256" key="2">
    <source>
        <dbReference type="ARBA" id="ARBA00023315"/>
    </source>
</evidence>
<dbReference type="OrthoDB" id="3389160at2"/>
<sequence length="196" mass="21322">MDGRPRRRQASAMDTHAPLPHAADGLTICSVTRLDEPALRAGLEALLEDAVASGASVGFHAPLDPTLNRAFWDEIAADLAGGHLTLLVARDAEGAVAGCVQLVPSPKQNARHRAEVRKLLVHSAHRRRGIARRLMEDLCASAREQGRIVLQLDTLAGDVGEPFYRSTGWIQAGVLPDHTLEADGRYHDTVLFHRRL</sequence>
<comment type="caution">
    <text evidence="4">The sequence shown here is derived from an EMBL/GenBank/DDBJ whole genome shotgun (WGS) entry which is preliminary data.</text>
</comment>
<dbReference type="Gene3D" id="3.40.630.30">
    <property type="match status" value="1"/>
</dbReference>
<evidence type="ECO:0000313" key="4">
    <source>
        <dbReference type="EMBL" id="RUQ67546.1"/>
    </source>
</evidence>
<evidence type="ECO:0000256" key="1">
    <source>
        <dbReference type="ARBA" id="ARBA00022679"/>
    </source>
</evidence>
<gene>
    <name evidence="4" type="ORF">EJ913_20205</name>
</gene>
<reference evidence="4 5" key="1">
    <citation type="submission" date="2018-12" db="EMBL/GenBank/DDBJ databases">
        <authorList>
            <person name="Yang Y."/>
        </authorList>
    </citation>
    <scope>NUCLEOTIDE SEQUENCE [LARGE SCALE GENOMIC DNA]</scope>
    <source>
        <strain evidence="4 5">GSF71</strain>
    </source>
</reference>
<dbReference type="AlphaFoldDB" id="A0A433J533"/>
<dbReference type="Pfam" id="PF00583">
    <property type="entry name" value="Acetyltransf_1"/>
    <property type="match status" value="1"/>
</dbReference>
<evidence type="ECO:0000259" key="3">
    <source>
        <dbReference type="PROSITE" id="PS51186"/>
    </source>
</evidence>
<dbReference type="GO" id="GO:0016747">
    <property type="term" value="F:acyltransferase activity, transferring groups other than amino-acyl groups"/>
    <property type="evidence" value="ECO:0007669"/>
    <property type="project" value="InterPro"/>
</dbReference>
<dbReference type="InterPro" id="IPR016181">
    <property type="entry name" value="Acyl_CoA_acyltransferase"/>
</dbReference>
<evidence type="ECO:0000313" key="5">
    <source>
        <dbReference type="Proteomes" id="UP000280346"/>
    </source>
</evidence>
<organism evidence="4 5">
    <name type="scientific">Azospirillum doebereinerae</name>
    <dbReference type="NCBI Taxonomy" id="92933"/>
    <lineage>
        <taxon>Bacteria</taxon>
        <taxon>Pseudomonadati</taxon>
        <taxon>Pseudomonadota</taxon>
        <taxon>Alphaproteobacteria</taxon>
        <taxon>Rhodospirillales</taxon>
        <taxon>Azospirillaceae</taxon>
        <taxon>Azospirillum</taxon>
    </lineage>
</organism>
<accession>A0A433J533</accession>
<dbReference type="EMBL" id="RZIJ01000017">
    <property type="protein sequence ID" value="RUQ67546.1"/>
    <property type="molecule type" value="Genomic_DNA"/>
</dbReference>
<dbReference type="Proteomes" id="UP000280346">
    <property type="component" value="Unassembled WGS sequence"/>
</dbReference>
<protein>
    <submittedName>
        <fullName evidence="4">GNAT family N-acetyltransferase</fullName>
    </submittedName>
</protein>
<name>A0A433J533_9PROT</name>
<keyword evidence="1 4" id="KW-0808">Transferase</keyword>
<proteinExistence type="predicted"/>
<dbReference type="CDD" id="cd04301">
    <property type="entry name" value="NAT_SF"/>
    <property type="match status" value="1"/>
</dbReference>
<dbReference type="PANTHER" id="PTHR43877">
    <property type="entry name" value="AMINOALKYLPHOSPHONATE N-ACETYLTRANSFERASE-RELATED-RELATED"/>
    <property type="match status" value="1"/>
</dbReference>
<dbReference type="PROSITE" id="PS51186">
    <property type="entry name" value="GNAT"/>
    <property type="match status" value="1"/>
</dbReference>
<dbReference type="SUPFAM" id="SSF55729">
    <property type="entry name" value="Acyl-CoA N-acyltransferases (Nat)"/>
    <property type="match status" value="1"/>
</dbReference>
<feature type="domain" description="N-acetyltransferase" evidence="3">
    <location>
        <begin position="26"/>
        <end position="196"/>
    </location>
</feature>
<dbReference type="InterPro" id="IPR000182">
    <property type="entry name" value="GNAT_dom"/>
</dbReference>
<keyword evidence="5" id="KW-1185">Reference proteome</keyword>
<dbReference type="InterPro" id="IPR050832">
    <property type="entry name" value="Bact_Acetyltransf"/>
</dbReference>